<dbReference type="InterPro" id="IPR010140">
    <property type="entry name" value="Histidinol_P_phosphatase_HisJ"/>
</dbReference>
<evidence type="ECO:0000256" key="6">
    <source>
        <dbReference type="ARBA" id="ARBA00023102"/>
    </source>
</evidence>
<dbReference type="EC" id="3.1.3.15" evidence="3"/>
<evidence type="ECO:0000313" key="11">
    <source>
        <dbReference type="Proteomes" id="UP001642409"/>
    </source>
</evidence>
<keyword evidence="6" id="KW-0368">Histidine biosynthesis</keyword>
<organism evidence="9">
    <name type="scientific">Hexamita inflata</name>
    <dbReference type="NCBI Taxonomy" id="28002"/>
    <lineage>
        <taxon>Eukaryota</taxon>
        <taxon>Metamonada</taxon>
        <taxon>Diplomonadida</taxon>
        <taxon>Hexamitidae</taxon>
        <taxon>Hexamitinae</taxon>
        <taxon>Hexamita</taxon>
    </lineage>
</organism>
<comment type="catalytic activity">
    <reaction evidence="7">
        <text>L-histidinol phosphate + H2O = L-histidinol + phosphate</text>
        <dbReference type="Rhea" id="RHEA:14465"/>
        <dbReference type="ChEBI" id="CHEBI:15377"/>
        <dbReference type="ChEBI" id="CHEBI:43474"/>
        <dbReference type="ChEBI" id="CHEBI:57699"/>
        <dbReference type="ChEBI" id="CHEBI:57980"/>
        <dbReference type="EC" id="3.1.3.15"/>
    </reaction>
</comment>
<protein>
    <recommendedName>
        <fullName evidence="3">histidinol-phosphatase</fullName>
        <ecNumber evidence="3">3.1.3.15</ecNumber>
    </recommendedName>
</protein>
<evidence type="ECO:0000256" key="3">
    <source>
        <dbReference type="ARBA" id="ARBA00013085"/>
    </source>
</evidence>
<dbReference type="InterPro" id="IPR004013">
    <property type="entry name" value="PHP_dom"/>
</dbReference>
<evidence type="ECO:0000256" key="7">
    <source>
        <dbReference type="ARBA" id="ARBA00049158"/>
    </source>
</evidence>
<keyword evidence="4" id="KW-0028">Amino-acid biosynthesis</keyword>
<proteinExistence type="inferred from homology"/>
<comment type="pathway">
    <text evidence="1">Amino-acid biosynthesis; L-histidine biosynthesis; L-histidine from 5-phospho-alpha-D-ribose 1-diphosphate: step 8/9.</text>
</comment>
<dbReference type="Proteomes" id="UP001642409">
    <property type="component" value="Unassembled WGS sequence"/>
</dbReference>
<dbReference type="AlphaFoldDB" id="A0AA86PVP7"/>
<dbReference type="Pfam" id="PF02811">
    <property type="entry name" value="PHP"/>
    <property type="match status" value="1"/>
</dbReference>
<accession>A0AA86PVP7</accession>
<evidence type="ECO:0000256" key="2">
    <source>
        <dbReference type="ARBA" id="ARBA00009152"/>
    </source>
</evidence>
<dbReference type="EMBL" id="CATOUU010000774">
    <property type="protein sequence ID" value="CAI9947235.1"/>
    <property type="molecule type" value="Genomic_DNA"/>
</dbReference>
<name>A0AA86PVP7_9EUKA</name>
<evidence type="ECO:0000313" key="9">
    <source>
        <dbReference type="EMBL" id="CAI9947235.1"/>
    </source>
</evidence>
<gene>
    <name evidence="9" type="ORF">HINF_LOCUS34880</name>
    <name evidence="10" type="ORF">HINF_LOCUS51001</name>
</gene>
<keyword evidence="5" id="KW-0378">Hydrolase</keyword>
<dbReference type="PANTHER" id="PTHR21039:SF0">
    <property type="entry name" value="HISTIDINOL-PHOSPHATASE"/>
    <property type="match status" value="1"/>
</dbReference>
<reference evidence="10 11" key="2">
    <citation type="submission" date="2024-07" db="EMBL/GenBank/DDBJ databases">
        <authorList>
            <person name="Akdeniz Z."/>
        </authorList>
    </citation>
    <scope>NUCLEOTIDE SEQUENCE [LARGE SCALE GENOMIC DNA]</scope>
</reference>
<dbReference type="InterPro" id="IPR016195">
    <property type="entry name" value="Pol/histidinol_Pase-like"/>
</dbReference>
<keyword evidence="11" id="KW-1185">Reference proteome</keyword>
<evidence type="ECO:0000313" key="10">
    <source>
        <dbReference type="EMBL" id="CAL6063704.1"/>
    </source>
</evidence>
<evidence type="ECO:0000259" key="8">
    <source>
        <dbReference type="Pfam" id="PF02811"/>
    </source>
</evidence>
<sequence length="315" mass="37174">MSQPKRVVYDCHSHTYLCGHAEMILPHVYHAVANAQQMRGFAFCCHNPFLKDDVTWEYRMPFKDFKQFLKLYKTEKQYAAEKFPELDLTLHMEVDYHPEDPSKTKQFVDLCGDFDCLLGSLHYYYELGEVRPQQRVAFISNYVDTWKQAVQTGWFNIMSHYDFFKARFGMEWYLENMSEYEDDLLDGLTFLAETNKQRVLDGLEPISLECNTGGIQYGPDNYLPTASILEQAIARRIPICMSSDCHQSYEVGRQFDTALLDLQKMGLTELSYYKQKKMQTYSVQDAIDSFKFVETKEIIDEFKQKNPKNWRVQYM</sequence>
<dbReference type="SUPFAM" id="SSF89550">
    <property type="entry name" value="PHP domain-like"/>
    <property type="match status" value="1"/>
</dbReference>
<reference evidence="9" key="1">
    <citation type="submission" date="2023-06" db="EMBL/GenBank/DDBJ databases">
        <authorList>
            <person name="Kurt Z."/>
        </authorList>
    </citation>
    <scope>NUCLEOTIDE SEQUENCE</scope>
</reference>
<dbReference type="EMBL" id="CAXDID020000247">
    <property type="protein sequence ID" value="CAL6063704.1"/>
    <property type="molecule type" value="Genomic_DNA"/>
</dbReference>
<dbReference type="GO" id="GO:0005737">
    <property type="term" value="C:cytoplasm"/>
    <property type="evidence" value="ECO:0007669"/>
    <property type="project" value="TreeGrafter"/>
</dbReference>
<dbReference type="Gene3D" id="3.20.20.140">
    <property type="entry name" value="Metal-dependent hydrolases"/>
    <property type="match status" value="1"/>
</dbReference>
<evidence type="ECO:0000256" key="5">
    <source>
        <dbReference type="ARBA" id="ARBA00022801"/>
    </source>
</evidence>
<dbReference type="GO" id="GO:0000105">
    <property type="term" value="P:L-histidine biosynthetic process"/>
    <property type="evidence" value="ECO:0007669"/>
    <property type="project" value="UniProtKB-KW"/>
</dbReference>
<evidence type="ECO:0000256" key="4">
    <source>
        <dbReference type="ARBA" id="ARBA00022605"/>
    </source>
</evidence>
<comment type="similarity">
    <text evidence="2">Belongs to the PHP hydrolase family. HisK subfamily.</text>
</comment>
<dbReference type="GO" id="GO:0004401">
    <property type="term" value="F:histidinol-phosphatase activity"/>
    <property type="evidence" value="ECO:0007669"/>
    <property type="project" value="UniProtKB-EC"/>
</dbReference>
<feature type="domain" description="PHP" evidence="8">
    <location>
        <begin position="10"/>
        <end position="173"/>
    </location>
</feature>
<evidence type="ECO:0000256" key="1">
    <source>
        <dbReference type="ARBA" id="ARBA00004970"/>
    </source>
</evidence>
<dbReference type="PANTHER" id="PTHR21039">
    <property type="entry name" value="HISTIDINOL PHOSPHATASE-RELATED"/>
    <property type="match status" value="1"/>
</dbReference>
<comment type="caution">
    <text evidence="9">The sequence shown here is derived from an EMBL/GenBank/DDBJ whole genome shotgun (WGS) entry which is preliminary data.</text>
</comment>